<dbReference type="eggNOG" id="KOG4235">
    <property type="taxonomic scope" value="Eukaryota"/>
</dbReference>
<proteinExistence type="predicted"/>
<dbReference type="AlphaFoldDB" id="F0YGB7"/>
<dbReference type="GO" id="GO:0019136">
    <property type="term" value="F:deoxynucleoside kinase activity"/>
    <property type="evidence" value="ECO:0007669"/>
    <property type="project" value="TreeGrafter"/>
</dbReference>
<sequence length="227" mass="23123">MRVVGKSTLLAKLRDAYAGVEGVVFVDEPVAAWEQAGLLSAMYDGRLHAAVFQMMALSTRYAALRRALTSGARLVVSERSLWSDRCVFAATHLKGCDKDAYDLAHDSMLASLPATARATILLDAPVATLLARVAARGRDGEGAADDAEGGAGGGGCSAAYLAELDAAHARYYAGLDHHAARVDAADGPAAVARRVVAAIDAAVAAAAAGPPKPPAVDSPTCVAAAAL</sequence>
<dbReference type="PANTHER" id="PTHR10513">
    <property type="entry name" value="DEOXYNUCLEOSIDE KINASE"/>
    <property type="match status" value="1"/>
</dbReference>
<reference evidence="2 3" key="1">
    <citation type="journal article" date="2011" name="Proc. Natl. Acad. Sci. U.S.A.">
        <title>Niche of harmful alga Aureococcus anophagefferens revealed through ecogenomics.</title>
        <authorList>
            <person name="Gobler C.J."/>
            <person name="Berry D.L."/>
            <person name="Dyhrman S.T."/>
            <person name="Wilhelm S.W."/>
            <person name="Salamov A."/>
            <person name="Lobanov A.V."/>
            <person name="Zhang Y."/>
            <person name="Collier J.L."/>
            <person name="Wurch L.L."/>
            <person name="Kustka A.B."/>
            <person name="Dill B.D."/>
            <person name="Shah M."/>
            <person name="VerBerkmoes N.C."/>
            <person name="Kuo A."/>
            <person name="Terry A."/>
            <person name="Pangilinan J."/>
            <person name="Lindquist E.A."/>
            <person name="Lucas S."/>
            <person name="Paulsen I.T."/>
            <person name="Hattenrath-Lehmann T.K."/>
            <person name="Talmage S.C."/>
            <person name="Walker E.A."/>
            <person name="Koch F."/>
            <person name="Burson A.M."/>
            <person name="Marcoval M.A."/>
            <person name="Tang Y.Z."/>
            <person name="Lecleir G.R."/>
            <person name="Coyne K.J."/>
            <person name="Berg G.M."/>
            <person name="Bertrand E.M."/>
            <person name="Saito M.A."/>
            <person name="Gladyshev V.N."/>
            <person name="Grigoriev I.V."/>
        </authorList>
    </citation>
    <scope>NUCLEOTIDE SEQUENCE [LARGE SCALE GENOMIC DNA]</scope>
    <source>
        <strain evidence="3">CCMP 1984</strain>
    </source>
</reference>
<dbReference type="EMBL" id="GL833138">
    <property type="protein sequence ID" value="EGB05907.1"/>
    <property type="molecule type" value="Genomic_DNA"/>
</dbReference>
<dbReference type="InterPro" id="IPR050566">
    <property type="entry name" value="Deoxyribonucleoside_kinase"/>
</dbReference>
<dbReference type="Pfam" id="PF01712">
    <property type="entry name" value="dNK"/>
    <property type="match status" value="1"/>
</dbReference>
<dbReference type="Proteomes" id="UP000002729">
    <property type="component" value="Unassembled WGS sequence"/>
</dbReference>
<gene>
    <name evidence="2" type="ORF">AURANDRAFT_66102</name>
</gene>
<dbReference type="Gene3D" id="3.40.50.300">
    <property type="entry name" value="P-loop containing nucleotide triphosphate hydrolases"/>
    <property type="match status" value="1"/>
</dbReference>
<evidence type="ECO:0000313" key="3">
    <source>
        <dbReference type="Proteomes" id="UP000002729"/>
    </source>
</evidence>
<name>F0YGB7_AURAN</name>
<dbReference type="InterPro" id="IPR031314">
    <property type="entry name" value="DNK_dom"/>
</dbReference>
<dbReference type="InterPro" id="IPR027417">
    <property type="entry name" value="P-loop_NTPase"/>
</dbReference>
<dbReference type="KEGG" id="aaf:AURANDRAFT_66102"/>
<keyword evidence="3" id="KW-1185">Reference proteome</keyword>
<dbReference type="InParanoid" id="F0YGB7"/>
<dbReference type="RefSeq" id="XP_009039449.1">
    <property type="nucleotide sequence ID" value="XM_009041201.1"/>
</dbReference>
<accession>F0YGB7</accession>
<organism evidence="3">
    <name type="scientific">Aureococcus anophagefferens</name>
    <name type="common">Harmful bloom alga</name>
    <dbReference type="NCBI Taxonomy" id="44056"/>
    <lineage>
        <taxon>Eukaryota</taxon>
        <taxon>Sar</taxon>
        <taxon>Stramenopiles</taxon>
        <taxon>Ochrophyta</taxon>
        <taxon>Pelagophyceae</taxon>
        <taxon>Pelagomonadales</taxon>
        <taxon>Pelagomonadaceae</taxon>
        <taxon>Aureococcus</taxon>
    </lineage>
</organism>
<dbReference type="OrthoDB" id="567086at2759"/>
<dbReference type="SUPFAM" id="SSF52540">
    <property type="entry name" value="P-loop containing nucleoside triphosphate hydrolases"/>
    <property type="match status" value="1"/>
</dbReference>
<feature type="domain" description="Deoxynucleoside kinase" evidence="1">
    <location>
        <begin position="4"/>
        <end position="142"/>
    </location>
</feature>
<dbReference type="GO" id="GO:0005737">
    <property type="term" value="C:cytoplasm"/>
    <property type="evidence" value="ECO:0007669"/>
    <property type="project" value="TreeGrafter"/>
</dbReference>
<evidence type="ECO:0000259" key="1">
    <source>
        <dbReference type="Pfam" id="PF01712"/>
    </source>
</evidence>
<evidence type="ECO:0000313" key="2">
    <source>
        <dbReference type="EMBL" id="EGB05907.1"/>
    </source>
</evidence>
<dbReference type="GeneID" id="20225651"/>
<protein>
    <recommendedName>
        <fullName evidence="1">Deoxynucleoside kinase domain-containing protein</fullName>
    </recommendedName>
</protein>
<dbReference type="PANTHER" id="PTHR10513:SF47">
    <property type="entry name" value="DEOXYNUCLEOSIDE KINASE DOMAIN-CONTAINING PROTEIN"/>
    <property type="match status" value="1"/>
</dbReference>